<dbReference type="Gene3D" id="3.40.640.10">
    <property type="entry name" value="Type I PLP-dependent aspartate aminotransferase-like (Major domain)"/>
    <property type="match status" value="1"/>
</dbReference>
<comment type="similarity">
    <text evidence="5">Belongs to the class-II pyridoxal-phosphate-dependent aminotransferase family. MalY/PatB cystathionine beta-lyase subfamily.</text>
</comment>
<dbReference type="EC" id="4.4.1.13" evidence="2"/>
<comment type="cofactor">
    <cofactor evidence="1">
        <name>pyridoxal 5'-phosphate</name>
        <dbReference type="ChEBI" id="CHEBI:597326"/>
    </cofactor>
</comment>
<dbReference type="InterPro" id="IPR015424">
    <property type="entry name" value="PyrdxlP-dep_Trfase"/>
</dbReference>
<evidence type="ECO:0000256" key="5">
    <source>
        <dbReference type="ARBA" id="ARBA00037974"/>
    </source>
</evidence>
<evidence type="ECO:0000313" key="7">
    <source>
        <dbReference type="EMBL" id="PLT29411.1"/>
    </source>
</evidence>
<sequence>MRYDFDKQIIRTNTGSVKWDHSEAIFGDKDILPMWVADMDFRAPQPVIDALKDKAEHGIFGYTKGMGSYHEAIIGWMQKRHNWSIQGEWICHSPGVVPALNVIVQTFTEPGDKIVIQHPVYHPFTKVIEMNGRTVVSNPLKEEDGRYVMDYHDLEEKIDDQVKLMILCSPHNPVGRVWTREELVQLGDICLKHNILMVSDEVHADLILEGEHLTFASISEDFAQNSIICTAPSKTFNLAGLQTSNIIIPNEHKRGKFQKALEANFMGSMNTFGVAATESAYRYGEEWLDQLLEYIKGNYDFLKSYLEEHVPGIDVFPLEGTYLAWIDCRKLGLDYTALEELIHKQARVAFNQGYIFGSGGEGFIRMNIACPRSILEEGLQRIERVMNSL</sequence>
<protein>
    <recommendedName>
        <fullName evidence="2">cysteine-S-conjugate beta-lyase</fullName>
        <ecNumber evidence="2">4.4.1.13</ecNumber>
    </recommendedName>
</protein>
<dbReference type="RefSeq" id="WP_101642991.1">
    <property type="nucleotide sequence ID" value="NZ_PGUY01000041.1"/>
</dbReference>
<dbReference type="InterPro" id="IPR015421">
    <property type="entry name" value="PyrdxlP-dep_Trfase_major"/>
</dbReference>
<dbReference type="CDD" id="cd00609">
    <property type="entry name" value="AAT_like"/>
    <property type="match status" value="1"/>
</dbReference>
<dbReference type="Gene3D" id="3.90.1150.10">
    <property type="entry name" value="Aspartate Aminotransferase, domain 1"/>
    <property type="match status" value="1"/>
</dbReference>
<dbReference type="PANTHER" id="PTHR43525">
    <property type="entry name" value="PROTEIN MALY"/>
    <property type="match status" value="1"/>
</dbReference>
<evidence type="ECO:0000256" key="2">
    <source>
        <dbReference type="ARBA" id="ARBA00012224"/>
    </source>
</evidence>
<evidence type="ECO:0000259" key="6">
    <source>
        <dbReference type="Pfam" id="PF00155"/>
    </source>
</evidence>
<evidence type="ECO:0000256" key="3">
    <source>
        <dbReference type="ARBA" id="ARBA00022898"/>
    </source>
</evidence>
<dbReference type="InterPro" id="IPR004839">
    <property type="entry name" value="Aminotransferase_I/II_large"/>
</dbReference>
<name>A0A2N5M4W0_9BACI</name>
<dbReference type="PANTHER" id="PTHR43525:SF1">
    <property type="entry name" value="PROTEIN MALY"/>
    <property type="match status" value="1"/>
</dbReference>
<organism evidence="7 8">
    <name type="scientific">Peribacillus deserti</name>
    <dbReference type="NCBI Taxonomy" id="673318"/>
    <lineage>
        <taxon>Bacteria</taxon>
        <taxon>Bacillati</taxon>
        <taxon>Bacillota</taxon>
        <taxon>Bacilli</taxon>
        <taxon>Bacillales</taxon>
        <taxon>Bacillaceae</taxon>
        <taxon>Peribacillus</taxon>
    </lineage>
</organism>
<proteinExistence type="inferred from homology"/>
<dbReference type="NCBIfam" id="TIGR04350">
    <property type="entry name" value="C_S_lyase_PatB"/>
    <property type="match status" value="1"/>
</dbReference>
<dbReference type="GO" id="GO:0047804">
    <property type="term" value="F:cysteine-S-conjugate beta-lyase activity"/>
    <property type="evidence" value="ECO:0007669"/>
    <property type="project" value="UniProtKB-EC"/>
</dbReference>
<dbReference type="InterPro" id="IPR027619">
    <property type="entry name" value="C-S_lyase_PatB-like"/>
</dbReference>
<keyword evidence="4 7" id="KW-0456">Lyase</keyword>
<keyword evidence="3" id="KW-0663">Pyridoxal phosphate</keyword>
<evidence type="ECO:0000313" key="8">
    <source>
        <dbReference type="Proteomes" id="UP000234748"/>
    </source>
</evidence>
<keyword evidence="8" id="KW-1185">Reference proteome</keyword>
<dbReference type="EMBL" id="PGUY01000041">
    <property type="protein sequence ID" value="PLT29411.1"/>
    <property type="molecule type" value="Genomic_DNA"/>
</dbReference>
<feature type="domain" description="Aminotransferase class I/classII large" evidence="6">
    <location>
        <begin position="38"/>
        <end position="382"/>
    </location>
</feature>
<dbReference type="OrthoDB" id="9802872at2"/>
<comment type="caution">
    <text evidence="7">The sequence shown here is derived from an EMBL/GenBank/DDBJ whole genome shotgun (WGS) entry which is preliminary data.</text>
</comment>
<dbReference type="InterPro" id="IPR015422">
    <property type="entry name" value="PyrdxlP-dep_Trfase_small"/>
</dbReference>
<dbReference type="Pfam" id="PF00155">
    <property type="entry name" value="Aminotran_1_2"/>
    <property type="match status" value="1"/>
</dbReference>
<dbReference type="GO" id="GO:0030170">
    <property type="term" value="F:pyridoxal phosphate binding"/>
    <property type="evidence" value="ECO:0007669"/>
    <property type="project" value="InterPro"/>
</dbReference>
<accession>A0A2N5M4W0</accession>
<evidence type="ECO:0000256" key="4">
    <source>
        <dbReference type="ARBA" id="ARBA00023239"/>
    </source>
</evidence>
<reference evidence="7 8" key="1">
    <citation type="submission" date="2017-11" db="EMBL/GenBank/DDBJ databases">
        <title>Comparitive Functional Genomics of Dry Heat Resistant strains isolated from the Viking Spacecraft.</title>
        <authorList>
            <person name="Seuylemezian A."/>
            <person name="Cooper K."/>
            <person name="Vaishampayan P."/>
        </authorList>
    </citation>
    <scope>NUCLEOTIDE SEQUENCE [LARGE SCALE GENOMIC DNA]</scope>
    <source>
        <strain evidence="7 8">V1-29</strain>
    </source>
</reference>
<dbReference type="SUPFAM" id="SSF53383">
    <property type="entry name" value="PLP-dependent transferases"/>
    <property type="match status" value="1"/>
</dbReference>
<dbReference type="AlphaFoldDB" id="A0A2N5M4W0"/>
<gene>
    <name evidence="7" type="ORF">CUU66_13380</name>
</gene>
<evidence type="ECO:0000256" key="1">
    <source>
        <dbReference type="ARBA" id="ARBA00001933"/>
    </source>
</evidence>
<dbReference type="InterPro" id="IPR051798">
    <property type="entry name" value="Class-II_PLP-Dep_Aminotrans"/>
</dbReference>
<dbReference type="Proteomes" id="UP000234748">
    <property type="component" value="Unassembled WGS sequence"/>
</dbReference>